<evidence type="ECO:0000313" key="4">
    <source>
        <dbReference type="Proteomes" id="UP000003250"/>
    </source>
</evidence>
<dbReference type="Proteomes" id="UP000003250">
    <property type="component" value="Unassembled WGS sequence"/>
</dbReference>
<accession>H0I2N0</accession>
<reference evidence="3 4" key="1">
    <citation type="journal article" date="2012" name="J. Bacteriol.">
        <title>Draft Genome Sequence of Mesorhizobium alhagi CCNWXJ12-2T, a Novel Salt-Resistant Species Isolated from the Desert of Northwestern China.</title>
        <authorList>
            <person name="Zhou M."/>
            <person name="Chen W."/>
            <person name="Chen H."/>
            <person name="Wei G."/>
        </authorList>
    </citation>
    <scope>NUCLEOTIDE SEQUENCE [LARGE SCALE GENOMIC DNA]</scope>
    <source>
        <strain evidence="3 4">CCNWXJ12-2</strain>
    </source>
</reference>
<feature type="signal peptide" evidence="2">
    <location>
        <begin position="1"/>
        <end position="28"/>
    </location>
</feature>
<evidence type="ECO:0000313" key="3">
    <source>
        <dbReference type="EMBL" id="EHK52729.1"/>
    </source>
</evidence>
<dbReference type="PROSITE" id="PS51257">
    <property type="entry name" value="PROKAR_LIPOPROTEIN"/>
    <property type="match status" value="1"/>
</dbReference>
<proteinExistence type="predicted"/>
<sequence length="101" mass="11457">MPRSLFRIAKTTLLALTAAAILACPGHADPLNPGQRNKIIQSAGKLDLALQQTLVAIQRRREFQQQQQRFREQDRQSNQQPQRLKVPLMQPSNPSAVHLLR</sequence>
<gene>
    <name evidence="3" type="ORF">MAXJ12_33679</name>
</gene>
<protein>
    <submittedName>
        <fullName evidence="3">Uncharacterized protein</fullName>
    </submittedName>
</protein>
<feature type="chain" id="PRO_5003535373" evidence="2">
    <location>
        <begin position="29"/>
        <end position="101"/>
    </location>
</feature>
<keyword evidence="4" id="KW-1185">Reference proteome</keyword>
<dbReference type="AlphaFoldDB" id="H0I2N0"/>
<evidence type="ECO:0000256" key="1">
    <source>
        <dbReference type="SAM" id="MobiDB-lite"/>
    </source>
</evidence>
<name>H0I2N0_9HYPH</name>
<dbReference type="RefSeq" id="WP_008840287.1">
    <property type="nucleotide sequence ID" value="NZ_AHAM01000303.1"/>
</dbReference>
<dbReference type="EMBL" id="AHAM01000303">
    <property type="protein sequence ID" value="EHK52729.1"/>
    <property type="molecule type" value="Genomic_DNA"/>
</dbReference>
<feature type="compositionally biased region" description="Basic and acidic residues" evidence="1">
    <location>
        <begin position="65"/>
        <end position="75"/>
    </location>
</feature>
<feature type="region of interest" description="Disordered" evidence="1">
    <location>
        <begin position="65"/>
        <end position="101"/>
    </location>
</feature>
<dbReference type="PATRIC" id="fig|1107882.3.peg.6506"/>
<evidence type="ECO:0000256" key="2">
    <source>
        <dbReference type="SAM" id="SignalP"/>
    </source>
</evidence>
<organism evidence="3 4">
    <name type="scientific">Mesorhizobium alhagi CCNWXJ12-2</name>
    <dbReference type="NCBI Taxonomy" id="1107882"/>
    <lineage>
        <taxon>Bacteria</taxon>
        <taxon>Pseudomonadati</taxon>
        <taxon>Pseudomonadota</taxon>
        <taxon>Alphaproteobacteria</taxon>
        <taxon>Hyphomicrobiales</taxon>
        <taxon>Phyllobacteriaceae</taxon>
        <taxon>Allomesorhizobium</taxon>
    </lineage>
</organism>
<keyword evidence="2" id="KW-0732">Signal</keyword>